<dbReference type="NCBIfam" id="TIGR01489">
    <property type="entry name" value="DKMTPPase-SF"/>
    <property type="match status" value="1"/>
</dbReference>
<dbReference type="AlphaFoldDB" id="A0A1J5S2I7"/>
<reference evidence="2" key="1">
    <citation type="submission" date="2016-10" db="EMBL/GenBank/DDBJ databases">
        <title>Sequence of Gallionella enrichment culture.</title>
        <authorList>
            <person name="Poehlein A."/>
            <person name="Muehling M."/>
            <person name="Daniel R."/>
        </authorList>
    </citation>
    <scope>NUCLEOTIDE SEQUENCE</scope>
</reference>
<accession>A0A1J5S2I7</accession>
<dbReference type="NCBIfam" id="TIGR01488">
    <property type="entry name" value="HAD-SF-IB"/>
    <property type="match status" value="1"/>
</dbReference>
<dbReference type="EMBL" id="MLJW01000119">
    <property type="protein sequence ID" value="OIQ98452.1"/>
    <property type="molecule type" value="Genomic_DNA"/>
</dbReference>
<evidence type="ECO:0000313" key="2">
    <source>
        <dbReference type="EMBL" id="OIQ98452.1"/>
    </source>
</evidence>
<evidence type="ECO:0000256" key="1">
    <source>
        <dbReference type="ARBA" id="ARBA00022801"/>
    </source>
</evidence>
<dbReference type="Gene3D" id="3.40.50.1000">
    <property type="entry name" value="HAD superfamily/HAD-like"/>
    <property type="match status" value="1"/>
</dbReference>
<dbReference type="GO" id="GO:0043716">
    <property type="term" value="F:2-hydroxy-3-keto-5-methylthiopentenyl-1-phosphate phosphatase activity"/>
    <property type="evidence" value="ECO:0007669"/>
    <property type="project" value="UniProtKB-EC"/>
</dbReference>
<dbReference type="Gene3D" id="3.90.1470.20">
    <property type="match status" value="1"/>
</dbReference>
<dbReference type="InterPro" id="IPR050849">
    <property type="entry name" value="HAD-like_hydrolase_phosphatase"/>
</dbReference>
<gene>
    <name evidence="2" type="primary">mtnX_2</name>
    <name evidence="2" type="ORF">GALL_195780</name>
</gene>
<dbReference type="PANTHER" id="PTHR28181:SF2">
    <property type="entry name" value="PHOSPHORIC MONOESTER HYDROLASE"/>
    <property type="match status" value="1"/>
</dbReference>
<name>A0A1J5S2I7_9ZZZZ</name>
<dbReference type="InterPro" id="IPR006384">
    <property type="entry name" value="HAD_hydro_PyrdxlP_Pase-like"/>
</dbReference>
<dbReference type="EC" id="3.1.3.87" evidence="2"/>
<dbReference type="InterPro" id="IPR036412">
    <property type="entry name" value="HAD-like_sf"/>
</dbReference>
<proteinExistence type="predicted"/>
<dbReference type="InterPro" id="IPR023214">
    <property type="entry name" value="HAD_sf"/>
</dbReference>
<organism evidence="2">
    <name type="scientific">mine drainage metagenome</name>
    <dbReference type="NCBI Taxonomy" id="410659"/>
    <lineage>
        <taxon>unclassified sequences</taxon>
        <taxon>metagenomes</taxon>
        <taxon>ecological metagenomes</taxon>
    </lineage>
</organism>
<comment type="caution">
    <text evidence="2">The sequence shown here is derived from an EMBL/GenBank/DDBJ whole genome shotgun (WGS) entry which is preliminary data.</text>
</comment>
<dbReference type="Pfam" id="PF12710">
    <property type="entry name" value="HAD"/>
    <property type="match status" value="1"/>
</dbReference>
<protein>
    <submittedName>
        <fullName evidence="2">2-hydroxy-3-keto-5-methylthiopentenyl-1-phosphate phosphatase</fullName>
        <ecNumber evidence="2">3.1.3.87</ecNumber>
    </submittedName>
</protein>
<dbReference type="SUPFAM" id="SSF56784">
    <property type="entry name" value="HAD-like"/>
    <property type="match status" value="1"/>
</dbReference>
<keyword evidence="1 2" id="KW-0378">Hydrolase</keyword>
<sequence length="228" mass="24501">MHWRILCDFDGTIATKDVTDTLLERFALDGWEEIETSWKAGLIGSRDCMARQVALLRADKETLDAALDEIDIDPGFPAFVALCRREGVPLTVVSDGLDYAIRRILTRHGLGDLPIVANHLEQVDAERYQLSFPYANAGCAKGSGTCKCKVGESLTAGGAMSLLVGDGTSDMCAAGSVDLVFAKDKLLSYCREEGLPVVAYRDFANATLQLADLLDETPGAAAWAAPAQ</sequence>
<dbReference type="PANTHER" id="PTHR28181">
    <property type="entry name" value="UPF0655 PROTEIN YCR015C"/>
    <property type="match status" value="1"/>
</dbReference>